<keyword evidence="2" id="KW-1185">Reference proteome</keyword>
<sequence length="459" mass="49174">MPTSTYSEDTYGGPSSSRFLAASNSSLRKSPSRQSLSRHRSTASLRASPLAQDDDAANGRYSLAHELAVALQPEPSVGSKLLAEEFGIEYDEGAEGIDDPVIGEPVHSISVDSEPVFAAPEDFDAADQDASTRPTTPSLEDDPDPALDPTFDSPPPAARRRQRPEQDAMAVLAQDLESTEKLLSHLRRLDADTAGPGGSQPALEKIASDVIRHINDTARDREGQVRELLEYEREFRKIAGEVGGGDALASLDELEGLDELADQPASATANGDASRAETRRLDAVAEESSFAASNDWEVDPDRHMHDDDDALEHDASPVKDAFSLPPPPPIAGALTPIKTVPQLAHLRTSTSSLVSSLSVISEHAQVNGAATTEAGRKIRALKNKLGGWRTDWDSAERSRVRIERWEAGLGDGDGSEGADALATGVRRMDGRKIVEEHLRAFELALSEANVKTQAIMAAS</sequence>
<protein>
    <submittedName>
        <fullName evidence="1">Uncharacterized protein</fullName>
    </submittedName>
</protein>
<name>A0ACB8RW66_9AGAM</name>
<reference evidence="1" key="2">
    <citation type="journal article" date="2022" name="New Phytol.">
        <title>Evolutionary transition to the ectomycorrhizal habit in the genomes of a hyperdiverse lineage of mushroom-forming fungi.</title>
        <authorList>
            <person name="Looney B."/>
            <person name="Miyauchi S."/>
            <person name="Morin E."/>
            <person name="Drula E."/>
            <person name="Courty P.E."/>
            <person name="Kohler A."/>
            <person name="Kuo A."/>
            <person name="LaButti K."/>
            <person name="Pangilinan J."/>
            <person name="Lipzen A."/>
            <person name="Riley R."/>
            <person name="Andreopoulos W."/>
            <person name="He G."/>
            <person name="Johnson J."/>
            <person name="Nolan M."/>
            <person name="Tritt A."/>
            <person name="Barry K.W."/>
            <person name="Grigoriev I.V."/>
            <person name="Nagy L.G."/>
            <person name="Hibbett D."/>
            <person name="Henrissat B."/>
            <person name="Matheny P.B."/>
            <person name="Labbe J."/>
            <person name="Martin F.M."/>
        </authorList>
    </citation>
    <scope>NUCLEOTIDE SEQUENCE</scope>
    <source>
        <strain evidence="1">FP105234-sp</strain>
    </source>
</reference>
<gene>
    <name evidence="1" type="ORF">FA95DRAFT_1558619</name>
</gene>
<reference evidence="1" key="1">
    <citation type="submission" date="2021-02" db="EMBL/GenBank/DDBJ databases">
        <authorList>
            <consortium name="DOE Joint Genome Institute"/>
            <person name="Ahrendt S."/>
            <person name="Looney B.P."/>
            <person name="Miyauchi S."/>
            <person name="Morin E."/>
            <person name="Drula E."/>
            <person name="Courty P.E."/>
            <person name="Chicoki N."/>
            <person name="Fauchery L."/>
            <person name="Kohler A."/>
            <person name="Kuo A."/>
            <person name="Labutti K."/>
            <person name="Pangilinan J."/>
            <person name="Lipzen A."/>
            <person name="Riley R."/>
            <person name="Andreopoulos W."/>
            <person name="He G."/>
            <person name="Johnson J."/>
            <person name="Barry K.W."/>
            <person name="Grigoriev I.V."/>
            <person name="Nagy L."/>
            <person name="Hibbett D."/>
            <person name="Henrissat B."/>
            <person name="Matheny P.B."/>
            <person name="Labbe J."/>
            <person name="Martin F."/>
        </authorList>
    </citation>
    <scope>NUCLEOTIDE SEQUENCE</scope>
    <source>
        <strain evidence="1">FP105234-sp</strain>
    </source>
</reference>
<evidence type="ECO:0000313" key="1">
    <source>
        <dbReference type="EMBL" id="KAI0047851.1"/>
    </source>
</evidence>
<proteinExistence type="predicted"/>
<evidence type="ECO:0000313" key="2">
    <source>
        <dbReference type="Proteomes" id="UP000814033"/>
    </source>
</evidence>
<comment type="caution">
    <text evidence="1">The sequence shown here is derived from an EMBL/GenBank/DDBJ whole genome shotgun (WGS) entry which is preliminary data.</text>
</comment>
<accession>A0ACB8RW66</accession>
<dbReference type="Proteomes" id="UP000814033">
    <property type="component" value="Unassembled WGS sequence"/>
</dbReference>
<dbReference type="EMBL" id="MU275896">
    <property type="protein sequence ID" value="KAI0047851.1"/>
    <property type="molecule type" value="Genomic_DNA"/>
</dbReference>
<organism evidence="1 2">
    <name type="scientific">Auriscalpium vulgare</name>
    <dbReference type="NCBI Taxonomy" id="40419"/>
    <lineage>
        <taxon>Eukaryota</taxon>
        <taxon>Fungi</taxon>
        <taxon>Dikarya</taxon>
        <taxon>Basidiomycota</taxon>
        <taxon>Agaricomycotina</taxon>
        <taxon>Agaricomycetes</taxon>
        <taxon>Russulales</taxon>
        <taxon>Auriscalpiaceae</taxon>
        <taxon>Auriscalpium</taxon>
    </lineage>
</organism>